<reference evidence="1 2" key="1">
    <citation type="submission" date="2018-02" db="EMBL/GenBank/DDBJ databases">
        <title>Novel Leptospira species isolated from soil and water in Japan.</title>
        <authorList>
            <person name="Nakao R."/>
            <person name="Masuzawa T."/>
        </authorList>
    </citation>
    <scope>NUCLEOTIDE SEQUENCE [LARGE SCALE GENOMIC DNA]</scope>
    <source>
        <strain evidence="1 2">YH101</strain>
    </source>
</reference>
<dbReference type="Gene3D" id="3.30.70.120">
    <property type="match status" value="1"/>
</dbReference>
<dbReference type="GO" id="GO:0006808">
    <property type="term" value="P:regulation of nitrogen utilization"/>
    <property type="evidence" value="ECO:0007669"/>
    <property type="project" value="InterPro"/>
</dbReference>
<evidence type="ECO:0000313" key="1">
    <source>
        <dbReference type="EMBL" id="GBF48553.1"/>
    </source>
</evidence>
<sequence>MDLQNTFLGKHMKLEQAKLVTIIADEAIEQKIIEDLRSVAVKGFTITEARGEGLNTTHNSSWEGKNIRIETLVSENKANRIIELMADKYLEKFAMILFCSDVQIYRKERFN</sequence>
<gene>
    <name evidence="1" type="ORF">LPTSP4_00520</name>
</gene>
<accession>A0A2P2DVD4</accession>
<proteinExistence type="predicted"/>
<evidence type="ECO:0008006" key="3">
    <source>
        <dbReference type="Google" id="ProtNLM"/>
    </source>
</evidence>
<protein>
    <recommendedName>
        <fullName evidence="3">Nitrogen regulatory protein P-II</fullName>
    </recommendedName>
</protein>
<dbReference type="Pfam" id="PF00543">
    <property type="entry name" value="P-II"/>
    <property type="match status" value="1"/>
</dbReference>
<dbReference type="SUPFAM" id="SSF54913">
    <property type="entry name" value="GlnB-like"/>
    <property type="match status" value="1"/>
</dbReference>
<organism evidence="1 2">
    <name type="scientific">Leptospira ryugenii</name>
    <dbReference type="NCBI Taxonomy" id="1917863"/>
    <lineage>
        <taxon>Bacteria</taxon>
        <taxon>Pseudomonadati</taxon>
        <taxon>Spirochaetota</taxon>
        <taxon>Spirochaetia</taxon>
        <taxon>Leptospirales</taxon>
        <taxon>Leptospiraceae</taxon>
        <taxon>Leptospira</taxon>
    </lineage>
</organism>
<comment type="caution">
    <text evidence="1">The sequence shown here is derived from an EMBL/GenBank/DDBJ whole genome shotgun (WGS) entry which is preliminary data.</text>
</comment>
<dbReference type="AlphaFoldDB" id="A0A2P2DVD4"/>
<dbReference type="InterPro" id="IPR002187">
    <property type="entry name" value="N-reg_PII"/>
</dbReference>
<dbReference type="InterPro" id="IPR015867">
    <property type="entry name" value="N-reg_PII/ATP_PRibTrfase_C"/>
</dbReference>
<dbReference type="Proteomes" id="UP000245133">
    <property type="component" value="Unassembled WGS sequence"/>
</dbReference>
<dbReference type="GO" id="GO:0030234">
    <property type="term" value="F:enzyme regulator activity"/>
    <property type="evidence" value="ECO:0007669"/>
    <property type="project" value="InterPro"/>
</dbReference>
<evidence type="ECO:0000313" key="2">
    <source>
        <dbReference type="Proteomes" id="UP000245133"/>
    </source>
</evidence>
<dbReference type="EMBL" id="BFBB01000001">
    <property type="protein sequence ID" value="GBF48553.1"/>
    <property type="molecule type" value="Genomic_DNA"/>
</dbReference>
<keyword evidence="2" id="KW-1185">Reference proteome</keyword>
<name>A0A2P2DVD4_9LEPT</name>
<dbReference type="InterPro" id="IPR011322">
    <property type="entry name" value="N-reg_PII-like_a/b"/>
</dbReference>